<sequence>MVNSVKTGELAKVKLEVYEDDRYQKKIGDFNLPINPEQFSQQFQIEYNRSQAQGSQHNNPEYKFTRPQELKLDFTLDGTGVVPEKQNSGKFHRDVAGQLQKFFRLTYTMNPETHKPNFLRLLWGNFSFGYDGKNGFDCLLTNLQVNYTLFASDGKPLRAKLSATFTSYVEQTLRLREENKKSPDLTHQRKVTAGDTLPLMTYRIYDDPSYYLQVAKVNGLVNFRRLKTNTDLRFPPLEKTEI</sequence>
<organism evidence="2 3">
    <name type="scientific">Brunnivagina elsteri CCALA 953</name>
    <dbReference type="NCBI Taxonomy" id="987040"/>
    <lineage>
        <taxon>Bacteria</taxon>
        <taxon>Bacillati</taxon>
        <taxon>Cyanobacteriota</taxon>
        <taxon>Cyanophyceae</taxon>
        <taxon>Nostocales</taxon>
        <taxon>Calotrichaceae</taxon>
        <taxon>Brunnivagina</taxon>
    </lineage>
</organism>
<dbReference type="EMBL" id="NTFS01000180">
    <property type="protein sequence ID" value="PAX53008.1"/>
    <property type="molecule type" value="Genomic_DNA"/>
</dbReference>
<dbReference type="RefSeq" id="WP_095722692.1">
    <property type="nucleotide sequence ID" value="NZ_NTFS01000180.1"/>
</dbReference>
<proteinExistence type="predicted"/>
<comment type="caution">
    <text evidence="2">The sequence shown here is derived from an EMBL/GenBank/DDBJ whole genome shotgun (WGS) entry which is preliminary data.</text>
</comment>
<keyword evidence="3" id="KW-1185">Reference proteome</keyword>
<feature type="domain" description="Contractile injection system tube protein N-terminal" evidence="1">
    <location>
        <begin position="9"/>
        <end position="174"/>
    </location>
</feature>
<reference evidence="2 3" key="1">
    <citation type="submission" date="2017-08" db="EMBL/GenBank/DDBJ databases">
        <title>Draft genome sequence of filamentous cyanobacterium Calothrix elsteri CCALA 953.</title>
        <authorList>
            <person name="Gagunashvili A.N."/>
            <person name="Elster J."/>
            <person name="Andresson O.S."/>
        </authorList>
    </citation>
    <scope>NUCLEOTIDE SEQUENCE [LARGE SCALE GENOMIC DNA]</scope>
    <source>
        <strain evidence="2 3">CCALA 953</strain>
    </source>
</reference>
<evidence type="ECO:0000313" key="3">
    <source>
        <dbReference type="Proteomes" id="UP000218238"/>
    </source>
</evidence>
<dbReference type="AlphaFoldDB" id="A0A2A2TH97"/>
<dbReference type="OrthoDB" id="9815939at2"/>
<name>A0A2A2TH97_9CYAN</name>
<accession>A0A2A2TH97</accession>
<evidence type="ECO:0000259" key="1">
    <source>
        <dbReference type="Pfam" id="PF19266"/>
    </source>
</evidence>
<evidence type="ECO:0000313" key="2">
    <source>
        <dbReference type="EMBL" id="PAX53008.1"/>
    </source>
</evidence>
<dbReference type="Proteomes" id="UP000218238">
    <property type="component" value="Unassembled WGS sequence"/>
</dbReference>
<protein>
    <recommendedName>
        <fullName evidence="1">Contractile injection system tube protein N-terminal domain-containing protein</fullName>
    </recommendedName>
</protein>
<dbReference type="InterPro" id="IPR045361">
    <property type="entry name" value="CIS_tube_prot_N"/>
</dbReference>
<dbReference type="Pfam" id="PF19266">
    <property type="entry name" value="CIS_tube"/>
    <property type="match status" value="1"/>
</dbReference>
<gene>
    <name evidence="2" type="ORF">CK510_16240</name>
</gene>